<evidence type="ECO:0000313" key="3">
    <source>
        <dbReference type="EMBL" id="SKC60291.1"/>
    </source>
</evidence>
<keyword evidence="1" id="KW-0732">Signal</keyword>
<dbReference type="Gene3D" id="3.10.450.40">
    <property type="match status" value="1"/>
</dbReference>
<dbReference type="AlphaFoldDB" id="A0A1T5K9I5"/>
<organism evidence="3 4">
    <name type="scientific">Pseudoxanthomonas indica</name>
    <dbReference type="NCBI Taxonomy" id="428993"/>
    <lineage>
        <taxon>Bacteria</taxon>
        <taxon>Pseudomonadati</taxon>
        <taxon>Pseudomonadota</taxon>
        <taxon>Gammaproteobacteria</taxon>
        <taxon>Lysobacterales</taxon>
        <taxon>Lysobacteraceae</taxon>
        <taxon>Pseudoxanthomonas</taxon>
    </lineage>
</organism>
<evidence type="ECO:0000259" key="2">
    <source>
        <dbReference type="Pfam" id="PF03413"/>
    </source>
</evidence>
<dbReference type="Pfam" id="PF03413">
    <property type="entry name" value="PepSY"/>
    <property type="match status" value="1"/>
</dbReference>
<dbReference type="STRING" id="428993.SAMN06296058_1490"/>
<dbReference type="EMBL" id="FUZV01000001">
    <property type="protein sequence ID" value="SKC60291.1"/>
    <property type="molecule type" value="Genomic_DNA"/>
</dbReference>
<dbReference type="Proteomes" id="UP000190341">
    <property type="component" value="Unassembled WGS sequence"/>
</dbReference>
<protein>
    <submittedName>
        <fullName evidence="3">Uncharacterized membrane protein YkoI</fullName>
    </submittedName>
</protein>
<accession>A0A1T5K9I5</accession>
<evidence type="ECO:0000256" key="1">
    <source>
        <dbReference type="SAM" id="SignalP"/>
    </source>
</evidence>
<gene>
    <name evidence="3" type="ORF">SAMN06296058_1490</name>
</gene>
<reference evidence="3 4" key="1">
    <citation type="submission" date="2017-02" db="EMBL/GenBank/DDBJ databases">
        <authorList>
            <person name="Peterson S.W."/>
        </authorList>
    </citation>
    <scope>NUCLEOTIDE SEQUENCE [LARGE SCALE GENOMIC DNA]</scope>
    <source>
        <strain evidence="3 4">P15</strain>
    </source>
</reference>
<evidence type="ECO:0000313" key="4">
    <source>
        <dbReference type="Proteomes" id="UP000190341"/>
    </source>
</evidence>
<feature type="signal peptide" evidence="1">
    <location>
        <begin position="1"/>
        <end position="37"/>
    </location>
</feature>
<proteinExistence type="predicted"/>
<feature type="chain" id="PRO_5013295812" evidence="1">
    <location>
        <begin position="38"/>
        <end position="118"/>
    </location>
</feature>
<keyword evidence="4" id="KW-1185">Reference proteome</keyword>
<feature type="domain" description="PepSY" evidence="2">
    <location>
        <begin position="58"/>
        <end position="115"/>
    </location>
</feature>
<dbReference type="InterPro" id="IPR025711">
    <property type="entry name" value="PepSY"/>
</dbReference>
<sequence>MLRPMNTTTQPKKNRPFRRGRSLALLAALLASAPVYVALAGKDDHIEARELLRRGEIVPLAQILEVVGKRVPGDVIEVELEREDGLWEYKVKVLTPTGRVRKLYLDARNAAVLKIKDD</sequence>
<name>A0A1T5K9I5_9GAMM</name>